<protein>
    <recommendedName>
        <fullName evidence="4">BED-type domain-containing protein</fullName>
    </recommendedName>
</protein>
<accession>A0A015ISL5</accession>
<keyword evidence="3" id="KW-1185">Reference proteome</keyword>
<gene>
    <name evidence="2" type="ORF">RirG_208800</name>
</gene>
<name>A0A015ISL5_RHIIW</name>
<evidence type="ECO:0000313" key="2">
    <source>
        <dbReference type="EMBL" id="EXX57250.1"/>
    </source>
</evidence>
<comment type="caution">
    <text evidence="2">The sequence shown here is derived from an EMBL/GenBank/DDBJ whole genome shotgun (WGS) entry which is preliminary data.</text>
</comment>
<dbReference type="Proteomes" id="UP000022910">
    <property type="component" value="Unassembled WGS sequence"/>
</dbReference>
<evidence type="ECO:0000256" key="1">
    <source>
        <dbReference type="SAM" id="MobiDB-lite"/>
    </source>
</evidence>
<evidence type="ECO:0000313" key="3">
    <source>
        <dbReference type="Proteomes" id="UP000022910"/>
    </source>
</evidence>
<organism evidence="2 3">
    <name type="scientific">Rhizophagus irregularis (strain DAOM 197198w)</name>
    <name type="common">Glomus intraradices</name>
    <dbReference type="NCBI Taxonomy" id="1432141"/>
    <lineage>
        <taxon>Eukaryota</taxon>
        <taxon>Fungi</taxon>
        <taxon>Fungi incertae sedis</taxon>
        <taxon>Mucoromycota</taxon>
        <taxon>Glomeromycotina</taxon>
        <taxon>Glomeromycetes</taxon>
        <taxon>Glomerales</taxon>
        <taxon>Glomeraceae</taxon>
        <taxon>Rhizophagus</taxon>
    </lineage>
</organism>
<dbReference type="AlphaFoldDB" id="A0A015ISL5"/>
<dbReference type="HOGENOM" id="CLU_2279008_0_0_1"/>
<dbReference type="EMBL" id="JEMT01027420">
    <property type="protein sequence ID" value="EXX57250.1"/>
    <property type="molecule type" value="Genomic_DNA"/>
</dbReference>
<sequence length="102" mass="11600">MDSSTQQKKRKLSGHPQSEVWKYYEKQPLKSSPGHFSAKCNYCKKTWPRGHVHELEDYLANKCKECPELVSSFYLGVVSSRDFGDEDTTIPLSGNNKKGKSS</sequence>
<reference evidence="2 3" key="1">
    <citation type="submission" date="2014-02" db="EMBL/GenBank/DDBJ databases">
        <title>Single nucleus genome sequencing reveals high similarity among nuclei of an endomycorrhizal fungus.</title>
        <authorList>
            <person name="Lin K."/>
            <person name="Geurts R."/>
            <person name="Zhang Z."/>
            <person name="Limpens E."/>
            <person name="Saunders D.G."/>
            <person name="Mu D."/>
            <person name="Pang E."/>
            <person name="Cao H."/>
            <person name="Cha H."/>
            <person name="Lin T."/>
            <person name="Zhou Q."/>
            <person name="Shang Y."/>
            <person name="Li Y."/>
            <person name="Ivanov S."/>
            <person name="Sharma T."/>
            <person name="Velzen R.V."/>
            <person name="Ruijter N.D."/>
            <person name="Aanen D.K."/>
            <person name="Win J."/>
            <person name="Kamoun S."/>
            <person name="Bisseling T."/>
            <person name="Huang S."/>
        </authorList>
    </citation>
    <scope>NUCLEOTIDE SEQUENCE [LARGE SCALE GENOMIC DNA]</scope>
    <source>
        <strain evidence="3">DAOM197198w</strain>
    </source>
</reference>
<evidence type="ECO:0008006" key="4">
    <source>
        <dbReference type="Google" id="ProtNLM"/>
    </source>
</evidence>
<feature type="region of interest" description="Disordered" evidence="1">
    <location>
        <begin position="82"/>
        <end position="102"/>
    </location>
</feature>
<proteinExistence type="predicted"/>